<evidence type="ECO:0000313" key="1">
    <source>
        <dbReference type="EMBL" id="CAH2103914.1"/>
    </source>
</evidence>
<gene>
    <name evidence="1" type="ORF">EEDITHA_LOCUS18364</name>
</gene>
<keyword evidence="2" id="KW-1185">Reference proteome</keyword>
<reference evidence="1" key="1">
    <citation type="submission" date="2022-03" db="EMBL/GenBank/DDBJ databases">
        <authorList>
            <person name="Tunstrom K."/>
        </authorList>
    </citation>
    <scope>NUCLEOTIDE SEQUENCE</scope>
</reference>
<organism evidence="1 2">
    <name type="scientific">Euphydryas editha</name>
    <name type="common">Edith's checkerspot</name>
    <dbReference type="NCBI Taxonomy" id="104508"/>
    <lineage>
        <taxon>Eukaryota</taxon>
        <taxon>Metazoa</taxon>
        <taxon>Ecdysozoa</taxon>
        <taxon>Arthropoda</taxon>
        <taxon>Hexapoda</taxon>
        <taxon>Insecta</taxon>
        <taxon>Pterygota</taxon>
        <taxon>Neoptera</taxon>
        <taxon>Endopterygota</taxon>
        <taxon>Lepidoptera</taxon>
        <taxon>Glossata</taxon>
        <taxon>Ditrysia</taxon>
        <taxon>Papilionoidea</taxon>
        <taxon>Nymphalidae</taxon>
        <taxon>Nymphalinae</taxon>
        <taxon>Euphydryas</taxon>
    </lineage>
</organism>
<proteinExistence type="predicted"/>
<dbReference type="Proteomes" id="UP001153954">
    <property type="component" value="Unassembled WGS sequence"/>
</dbReference>
<accession>A0AAU9V2D1</accession>
<name>A0AAU9V2D1_EUPED</name>
<dbReference type="AlphaFoldDB" id="A0AAU9V2D1"/>
<evidence type="ECO:0000313" key="2">
    <source>
        <dbReference type="Proteomes" id="UP001153954"/>
    </source>
</evidence>
<comment type="caution">
    <text evidence="1">The sequence shown here is derived from an EMBL/GenBank/DDBJ whole genome shotgun (WGS) entry which is preliminary data.</text>
</comment>
<dbReference type="EMBL" id="CAKOGL010000026">
    <property type="protein sequence ID" value="CAH2103914.1"/>
    <property type="molecule type" value="Genomic_DNA"/>
</dbReference>
<sequence length="85" mass="10073">MLALLLNFMVTSESYDKKTLDGMVLKMLWEKVYARYDAKAKEMAIKQIRQTGDYENLIEHLMKVKRDKVRKIINLVGEVMIIYMN</sequence>
<protein>
    <submittedName>
        <fullName evidence="1">Uncharacterized protein</fullName>
    </submittedName>
</protein>